<feature type="modified residue" description="4-aspartylphosphate" evidence="4">
    <location>
        <position position="1170"/>
    </location>
</feature>
<keyword evidence="3 8" id="KW-0418">Kinase</keyword>
<dbReference type="InterPro" id="IPR001789">
    <property type="entry name" value="Sig_transdc_resp-reg_receiver"/>
</dbReference>
<dbReference type="InterPro" id="IPR011006">
    <property type="entry name" value="CheY-like_superfamily"/>
</dbReference>
<keyword evidence="1 4" id="KW-0597">Phosphoprotein</keyword>
<keyword evidence="9" id="KW-1185">Reference proteome</keyword>
<dbReference type="Pfam" id="PF00512">
    <property type="entry name" value="HisKA"/>
    <property type="match status" value="1"/>
</dbReference>
<dbReference type="InterPro" id="IPR036097">
    <property type="entry name" value="HisK_dim/P_sf"/>
</dbReference>
<reference evidence="8 9" key="1">
    <citation type="submission" date="2024-01" db="EMBL/GenBank/DDBJ databases">
        <title>Complete genome of Cladobotryum mycophilum ATHUM6906.</title>
        <authorList>
            <person name="Christinaki A.C."/>
            <person name="Myridakis A.I."/>
            <person name="Kouvelis V.N."/>
        </authorList>
    </citation>
    <scope>NUCLEOTIDE SEQUENCE [LARGE SCALE GENOMIC DNA]</scope>
    <source>
        <strain evidence="8 9">ATHUM6906</strain>
    </source>
</reference>
<accession>A0ABR0SW25</accession>
<feature type="region of interest" description="Disordered" evidence="5">
    <location>
        <begin position="375"/>
        <end position="408"/>
    </location>
</feature>
<evidence type="ECO:0000313" key="8">
    <source>
        <dbReference type="EMBL" id="KAK5996372.1"/>
    </source>
</evidence>
<dbReference type="CDD" id="cd17546">
    <property type="entry name" value="REC_hyHK_CKI1_RcsC-like"/>
    <property type="match status" value="1"/>
</dbReference>
<dbReference type="InterPro" id="IPR003594">
    <property type="entry name" value="HATPase_dom"/>
</dbReference>
<dbReference type="SUPFAM" id="SSF52172">
    <property type="entry name" value="CheY-like"/>
    <property type="match status" value="1"/>
</dbReference>
<dbReference type="Pfam" id="PF00072">
    <property type="entry name" value="Response_reg"/>
    <property type="match status" value="1"/>
</dbReference>
<dbReference type="SUPFAM" id="SSF47384">
    <property type="entry name" value="Homodimeric domain of signal transducing histidine kinase"/>
    <property type="match status" value="1"/>
</dbReference>
<dbReference type="Gene3D" id="3.40.50.2300">
    <property type="match status" value="1"/>
</dbReference>
<dbReference type="SMART" id="SM00448">
    <property type="entry name" value="REC"/>
    <property type="match status" value="1"/>
</dbReference>
<evidence type="ECO:0000256" key="3">
    <source>
        <dbReference type="ARBA" id="ARBA00022777"/>
    </source>
</evidence>
<evidence type="ECO:0000256" key="2">
    <source>
        <dbReference type="ARBA" id="ARBA00022679"/>
    </source>
</evidence>
<feature type="domain" description="Response regulatory" evidence="7">
    <location>
        <begin position="1119"/>
        <end position="1240"/>
    </location>
</feature>
<dbReference type="SUPFAM" id="SSF55781">
    <property type="entry name" value="GAF domain-like"/>
    <property type="match status" value="1"/>
</dbReference>
<dbReference type="SMART" id="SM00387">
    <property type="entry name" value="HATPase_c"/>
    <property type="match status" value="1"/>
</dbReference>
<dbReference type="EMBL" id="JAVFKD010000002">
    <property type="protein sequence ID" value="KAK5996372.1"/>
    <property type="molecule type" value="Genomic_DNA"/>
</dbReference>
<evidence type="ECO:0000313" key="9">
    <source>
        <dbReference type="Proteomes" id="UP001338125"/>
    </source>
</evidence>
<proteinExistence type="predicted"/>
<dbReference type="PROSITE" id="PS50110">
    <property type="entry name" value="RESPONSE_REGULATORY"/>
    <property type="match status" value="1"/>
</dbReference>
<dbReference type="PRINTS" id="PR00344">
    <property type="entry name" value="BCTRLSENSOR"/>
</dbReference>
<dbReference type="SMART" id="SM00388">
    <property type="entry name" value="HisKA"/>
    <property type="match status" value="1"/>
</dbReference>
<dbReference type="PROSITE" id="PS50109">
    <property type="entry name" value="HIS_KIN"/>
    <property type="match status" value="1"/>
</dbReference>
<dbReference type="InterPro" id="IPR036890">
    <property type="entry name" value="HATPase_C_sf"/>
</dbReference>
<dbReference type="PANTHER" id="PTHR43719">
    <property type="entry name" value="TWO-COMPONENT HISTIDINE KINASE"/>
    <property type="match status" value="1"/>
</dbReference>
<sequence>MAAQFKRVQPKPLRKVTEPVRERETFKYYSSLPITDILNESGEPPSTSNLTSADDVVLTALAQAGAFQTATDRSLISLFDADRQYIVAEATRSSRLHPSVKSEDCSDPLWLCGTAIPRSHGVCELSLLGEDSIHAAEAATEASTELPLTLADDLVVDPRFCAKPYCQPGTLCRFYAAVPIRTRRGINIGVYCVINETPGKIWSDEYTERLRDISRTIMDYLESKRLGELHRRNERMNRGLGSFIEGKSTISGWQSGPFAAAFVDKPTMEGSLNPRQQYLQLKQDEMENDIASVDTIISPSQSMDTSTNGALLPRNQRSWDTDGSGTNPSLPEERGAIPDEESPAGVLSKAANIIRESAEVEGCLFVDATMEAYRSPSQTNTGNGLKSQLSATSSSDESPDHGYGSGERPLSYSKLLAYSTTDASSIDGATSSHFSTAIPEKCLAKLLRRYPKGRVFIFGADGELQTSDSSEDDRSLSPVEFSEEHSLPQNRGARMGCASSRDKLMKKKRWGRQHEGSILLDAFPGARSVAFVPMWDPRRDRWYAGGFIYTNIPTRIFTREGELSYLRALGMLAMAEILRFNDLIADKAKSDILGSLSHELRSPLHGVILSAELLADTKLDVFQGNVANTIEICSRTLLDTIDHLLDYSKVNNVRRRDHMLKARGGSRAVAAIGGSTHSGDKDLSCNCRLDGLVEEVVESVFAGYAFQHLPVKQPSQARLANSDLKAMDELDPMQTKGGALNLQFGAVSIILSIDARYSWAYFVPVGAFRRIVMNIFGNALKYTHRGTIKVSLTQETISIQRQKRERVIKFTVEDTGKGIGEDFLRHGLFRPFSQEDTLTPGTGLGLSLVKQIVSQLRGEVSIHSQVGIGTTVSVAVPVEQVRQSPETALLFSDEDKLFEEQIQDLKGLRIRLSLSKHHHDGGVPDWHKSVAYICREWLRMEVVSDTVGKTTPDLVLWSHDALPTLSRNIETLAKRPNVVICSNALVAYHQSKSFQATGHAAILEFISQPTGPRKLARALLLAYTRWMNVSDFPTSTYSTPTAAKRPKGPQRIPSSFIVPDIGRPPLGREMSFSYNGNFTSTDGDETSRSSSPNDGTSAIFSPLDESLVSYSEPDETFGKFLLVDDNHINLKVLSAYMKKLGLEFDTAMNGKEAVDLFCPHPCAYSCVLMDVSMPVMNGFEATRCIRAHEFQEGLKPVPIIALSGLASEDAHQEAIGSGMDLFLTKPVKLKALGGMLESMGILKP</sequence>
<dbReference type="Pfam" id="PF01590">
    <property type="entry name" value="GAF"/>
    <property type="match status" value="1"/>
</dbReference>
<feature type="domain" description="Histidine kinase" evidence="6">
    <location>
        <begin position="595"/>
        <end position="880"/>
    </location>
</feature>
<dbReference type="InterPro" id="IPR029016">
    <property type="entry name" value="GAF-like_dom_sf"/>
</dbReference>
<feature type="region of interest" description="Disordered" evidence="5">
    <location>
        <begin position="297"/>
        <end position="344"/>
    </location>
</feature>
<dbReference type="InterPro" id="IPR003018">
    <property type="entry name" value="GAF"/>
</dbReference>
<evidence type="ECO:0000256" key="4">
    <source>
        <dbReference type="PROSITE-ProRule" id="PRU00169"/>
    </source>
</evidence>
<name>A0ABR0SW25_9HYPO</name>
<dbReference type="InterPro" id="IPR004358">
    <property type="entry name" value="Sig_transdc_His_kin-like_C"/>
</dbReference>
<gene>
    <name evidence="8" type="ORF">PT974_01706</name>
</gene>
<evidence type="ECO:0000259" key="6">
    <source>
        <dbReference type="PROSITE" id="PS50109"/>
    </source>
</evidence>
<comment type="caution">
    <text evidence="8">The sequence shown here is derived from an EMBL/GenBank/DDBJ whole genome shotgun (WGS) entry which is preliminary data.</text>
</comment>
<evidence type="ECO:0000259" key="7">
    <source>
        <dbReference type="PROSITE" id="PS50110"/>
    </source>
</evidence>
<dbReference type="InterPro" id="IPR005467">
    <property type="entry name" value="His_kinase_dom"/>
</dbReference>
<feature type="region of interest" description="Disordered" evidence="5">
    <location>
        <begin position="1037"/>
        <end position="1058"/>
    </location>
</feature>
<feature type="region of interest" description="Disordered" evidence="5">
    <location>
        <begin position="465"/>
        <end position="495"/>
    </location>
</feature>
<keyword evidence="2" id="KW-0808">Transferase</keyword>
<evidence type="ECO:0000256" key="1">
    <source>
        <dbReference type="ARBA" id="ARBA00022553"/>
    </source>
</evidence>
<dbReference type="Gene3D" id="3.30.450.40">
    <property type="match status" value="1"/>
</dbReference>
<dbReference type="Pfam" id="PF02518">
    <property type="entry name" value="HATPase_c"/>
    <property type="match status" value="1"/>
</dbReference>
<dbReference type="SUPFAM" id="SSF55874">
    <property type="entry name" value="ATPase domain of HSP90 chaperone/DNA topoisomerase II/histidine kinase"/>
    <property type="match status" value="1"/>
</dbReference>
<dbReference type="Gene3D" id="1.10.287.130">
    <property type="match status" value="1"/>
</dbReference>
<dbReference type="InterPro" id="IPR003661">
    <property type="entry name" value="HisK_dim/P_dom"/>
</dbReference>
<dbReference type="InterPro" id="IPR050956">
    <property type="entry name" value="2C_system_His_kinase"/>
</dbReference>
<feature type="compositionally biased region" description="Polar residues" evidence="5">
    <location>
        <begin position="375"/>
        <end position="396"/>
    </location>
</feature>
<dbReference type="PANTHER" id="PTHR43719:SF69">
    <property type="entry name" value="HISTIDINE KINASE G7"/>
    <property type="match status" value="1"/>
</dbReference>
<protein>
    <submittedName>
        <fullName evidence="8">Peroxide stress-activated histidine kinase mak1</fullName>
    </submittedName>
</protein>
<feature type="region of interest" description="Disordered" evidence="5">
    <location>
        <begin position="1077"/>
        <end position="1096"/>
    </location>
</feature>
<dbReference type="Proteomes" id="UP001338125">
    <property type="component" value="Unassembled WGS sequence"/>
</dbReference>
<organism evidence="8 9">
    <name type="scientific">Cladobotryum mycophilum</name>
    <dbReference type="NCBI Taxonomy" id="491253"/>
    <lineage>
        <taxon>Eukaryota</taxon>
        <taxon>Fungi</taxon>
        <taxon>Dikarya</taxon>
        <taxon>Ascomycota</taxon>
        <taxon>Pezizomycotina</taxon>
        <taxon>Sordariomycetes</taxon>
        <taxon>Hypocreomycetidae</taxon>
        <taxon>Hypocreales</taxon>
        <taxon>Hypocreaceae</taxon>
        <taxon>Cladobotryum</taxon>
    </lineage>
</organism>
<dbReference type="GO" id="GO:0016301">
    <property type="term" value="F:kinase activity"/>
    <property type="evidence" value="ECO:0007669"/>
    <property type="project" value="UniProtKB-KW"/>
</dbReference>
<dbReference type="Gene3D" id="3.30.565.10">
    <property type="entry name" value="Histidine kinase-like ATPase, C-terminal domain"/>
    <property type="match status" value="1"/>
</dbReference>
<evidence type="ECO:0000256" key="5">
    <source>
        <dbReference type="SAM" id="MobiDB-lite"/>
    </source>
</evidence>
<feature type="compositionally biased region" description="Polar residues" evidence="5">
    <location>
        <begin position="297"/>
        <end position="329"/>
    </location>
</feature>
<dbReference type="CDD" id="cd00082">
    <property type="entry name" value="HisKA"/>
    <property type="match status" value="1"/>
</dbReference>